<dbReference type="Proteomes" id="UP000484164">
    <property type="component" value="Unassembled WGS sequence"/>
</dbReference>
<dbReference type="Gene3D" id="3.40.50.12370">
    <property type="match status" value="1"/>
</dbReference>
<evidence type="ECO:0000313" key="5">
    <source>
        <dbReference type="Proteomes" id="UP000484164"/>
    </source>
</evidence>
<organism evidence="4 5">
    <name type="scientific">Phaeocystidibacter marisrubri</name>
    <dbReference type="NCBI Taxonomy" id="1577780"/>
    <lineage>
        <taxon>Bacteria</taxon>
        <taxon>Pseudomonadati</taxon>
        <taxon>Bacteroidota</taxon>
        <taxon>Flavobacteriia</taxon>
        <taxon>Flavobacteriales</taxon>
        <taxon>Phaeocystidibacteraceae</taxon>
        <taxon>Phaeocystidibacter</taxon>
    </lineage>
</organism>
<dbReference type="PANTHER" id="PTHR46268:SF6">
    <property type="entry name" value="UNIVERSAL STRESS PROTEIN UP12"/>
    <property type="match status" value="1"/>
</dbReference>
<dbReference type="PANTHER" id="PTHR46268">
    <property type="entry name" value="STRESS RESPONSE PROTEIN NHAX"/>
    <property type="match status" value="1"/>
</dbReference>
<reference evidence="4 5" key="1">
    <citation type="submission" date="2019-10" db="EMBL/GenBank/DDBJ databases">
        <title>Genome sequence of Phaeocystidibacter marisrubri JCM30614 (type strain).</title>
        <authorList>
            <person name="Bowman J.P."/>
        </authorList>
    </citation>
    <scope>NUCLEOTIDE SEQUENCE [LARGE SCALE GENOMIC DNA]</scope>
    <source>
        <strain evidence="4 5">JCM 30614</strain>
    </source>
</reference>
<sequence length="292" mass="32213">MTQTTNRILVPVGFSEQSILALDHAVIYAKKTQAEIVLLSVMEDAGLFARLFSSEAEKQMERLKEETLKQLDELIEKHKSEGIRMSHMTASGSVHEEIAEVAKMLDVTLVVMGTNGKPGNFKKSTLGSNAYRVVNNVKPPVITVNGGVAPAEPKKIIFPIVLDRRSREKVGTALHYARLFGSEIQIVGVSRSKEEAQKLQVSLKQTMTFIAEAGIKVAGEVIREEGKSVAEATLNYADSQNGDMIIIMEEGEQGKGLRIFSNDVEKIIYNANMPVMSVTPSKVMYENQFQNL</sequence>
<comment type="similarity">
    <text evidence="1">Belongs to the universal stress protein A family.</text>
</comment>
<evidence type="ECO:0000256" key="1">
    <source>
        <dbReference type="ARBA" id="ARBA00008791"/>
    </source>
</evidence>
<feature type="coiled-coil region" evidence="2">
    <location>
        <begin position="53"/>
        <end position="81"/>
    </location>
</feature>
<feature type="domain" description="UspA" evidence="3">
    <location>
        <begin position="6"/>
        <end position="144"/>
    </location>
</feature>
<protein>
    <submittedName>
        <fullName evidence="4">Universal stress protein</fullName>
    </submittedName>
</protein>
<keyword evidence="5" id="KW-1185">Reference proteome</keyword>
<evidence type="ECO:0000313" key="4">
    <source>
        <dbReference type="EMBL" id="KAB2817529.1"/>
    </source>
</evidence>
<evidence type="ECO:0000259" key="3">
    <source>
        <dbReference type="Pfam" id="PF00582"/>
    </source>
</evidence>
<dbReference type="EMBL" id="WBVQ01000001">
    <property type="protein sequence ID" value="KAB2817529.1"/>
    <property type="molecule type" value="Genomic_DNA"/>
</dbReference>
<dbReference type="CDD" id="cd00293">
    <property type="entry name" value="USP-like"/>
    <property type="match status" value="2"/>
</dbReference>
<keyword evidence="2" id="KW-0175">Coiled coil</keyword>
<dbReference type="SUPFAM" id="SSF52402">
    <property type="entry name" value="Adenine nucleotide alpha hydrolases-like"/>
    <property type="match status" value="2"/>
</dbReference>
<accession>A0A6L3ZIV8</accession>
<dbReference type="OrthoDB" id="9788959at2"/>
<gene>
    <name evidence="4" type="ORF">F8C82_03785</name>
</gene>
<dbReference type="AlphaFoldDB" id="A0A6L3ZIV8"/>
<dbReference type="Pfam" id="PF00582">
    <property type="entry name" value="Usp"/>
    <property type="match status" value="1"/>
</dbReference>
<name>A0A6L3ZIV8_9FLAO</name>
<dbReference type="RefSeq" id="WP_151692133.1">
    <property type="nucleotide sequence ID" value="NZ_BMGX01000002.1"/>
</dbReference>
<evidence type="ECO:0000256" key="2">
    <source>
        <dbReference type="SAM" id="Coils"/>
    </source>
</evidence>
<comment type="caution">
    <text evidence="4">The sequence shown here is derived from an EMBL/GenBank/DDBJ whole genome shotgun (WGS) entry which is preliminary data.</text>
</comment>
<dbReference type="InterPro" id="IPR006016">
    <property type="entry name" value="UspA"/>
</dbReference>
<proteinExistence type="inferred from homology"/>